<accession>A0A9P9WWL4</accession>
<evidence type="ECO:0000256" key="1">
    <source>
        <dbReference type="SAM" id="SignalP"/>
    </source>
</evidence>
<feature type="chain" id="PRO_5040424152" evidence="1">
    <location>
        <begin position="27"/>
        <end position="247"/>
    </location>
</feature>
<dbReference type="EMBL" id="JAFIMR010000002">
    <property type="protein sequence ID" value="KAI1880545.1"/>
    <property type="molecule type" value="Genomic_DNA"/>
</dbReference>
<comment type="caution">
    <text evidence="2">The sequence shown here is derived from an EMBL/GenBank/DDBJ whole genome shotgun (WGS) entry which is preliminary data.</text>
</comment>
<keyword evidence="3" id="KW-1185">Reference proteome</keyword>
<dbReference type="Pfam" id="PF19535">
    <property type="entry name" value="DUF6060"/>
    <property type="match status" value="1"/>
</dbReference>
<proteinExistence type="predicted"/>
<name>A0A9P9WWL4_9PEZI</name>
<feature type="signal peptide" evidence="1">
    <location>
        <begin position="1"/>
        <end position="26"/>
    </location>
</feature>
<dbReference type="InterPro" id="IPR045702">
    <property type="entry name" value="DUF6060"/>
</dbReference>
<sequence length="247" mass="26863">MLHDFHNKLTGVSILLAIALLGCTVGATCTGWKHDRISLDDGSQFSNHYSVFLDQLACPINATEDCQFARRSYDITAERDLVNGGGRSLDLPSDEAEAIFRLAQDSFNKEINRGNTKNTTTLKEFITRNATVSTQSLQILGEDSIILQVEPGTNETLLWTSFYMYSTGTLDGCTNETLNNMTITAAAPYLTQEPRLNNLTVLAGTWAAAGTKISDDKTNGVASLVKGTFDNTIPWIVVTTLIVASSL</sequence>
<evidence type="ECO:0000313" key="3">
    <source>
        <dbReference type="Proteomes" id="UP000829685"/>
    </source>
</evidence>
<keyword evidence="1" id="KW-0732">Signal</keyword>
<dbReference type="AlphaFoldDB" id="A0A9P9WWL4"/>
<organism evidence="2 3">
    <name type="scientific">Neoarthrinium moseri</name>
    <dbReference type="NCBI Taxonomy" id="1658444"/>
    <lineage>
        <taxon>Eukaryota</taxon>
        <taxon>Fungi</taxon>
        <taxon>Dikarya</taxon>
        <taxon>Ascomycota</taxon>
        <taxon>Pezizomycotina</taxon>
        <taxon>Sordariomycetes</taxon>
        <taxon>Xylariomycetidae</taxon>
        <taxon>Amphisphaeriales</taxon>
        <taxon>Apiosporaceae</taxon>
        <taxon>Neoarthrinium</taxon>
    </lineage>
</organism>
<dbReference type="Proteomes" id="UP000829685">
    <property type="component" value="Unassembled WGS sequence"/>
</dbReference>
<reference evidence="2" key="1">
    <citation type="submission" date="2021-03" db="EMBL/GenBank/DDBJ databases">
        <title>Revisited historic fungal species revealed as producer of novel bioactive compounds through whole genome sequencing and comparative genomics.</title>
        <authorList>
            <person name="Vignolle G.A."/>
            <person name="Hochenegger N."/>
            <person name="Mach R.L."/>
            <person name="Mach-Aigner A.R."/>
            <person name="Javad Rahimi M."/>
            <person name="Salim K.A."/>
            <person name="Chan C.M."/>
            <person name="Lim L.B.L."/>
            <person name="Cai F."/>
            <person name="Druzhinina I.S."/>
            <person name="U'Ren J.M."/>
            <person name="Derntl C."/>
        </authorList>
    </citation>
    <scope>NUCLEOTIDE SEQUENCE</scope>
    <source>
        <strain evidence="2">TUCIM 5799</strain>
    </source>
</reference>
<gene>
    <name evidence="2" type="ORF">JX265_000785</name>
</gene>
<evidence type="ECO:0000313" key="2">
    <source>
        <dbReference type="EMBL" id="KAI1880545.1"/>
    </source>
</evidence>
<protein>
    <submittedName>
        <fullName evidence="2">Uncharacterized protein</fullName>
    </submittedName>
</protein>